<dbReference type="STRING" id="1858805.M5G9R8"/>
<feature type="compositionally biased region" description="Polar residues" evidence="3">
    <location>
        <begin position="923"/>
        <end position="951"/>
    </location>
</feature>
<keyword evidence="1" id="KW-0433">Leucine-rich repeat</keyword>
<dbReference type="InterPro" id="IPR003591">
    <property type="entry name" value="Leu-rich_rpt_typical-subtyp"/>
</dbReference>
<reference evidence="4 5" key="1">
    <citation type="journal article" date="2012" name="Science">
        <title>The Paleozoic origin of enzymatic lignin decomposition reconstructed from 31 fungal genomes.</title>
        <authorList>
            <person name="Floudas D."/>
            <person name="Binder M."/>
            <person name="Riley R."/>
            <person name="Barry K."/>
            <person name="Blanchette R.A."/>
            <person name="Henrissat B."/>
            <person name="Martinez A.T."/>
            <person name="Otillar R."/>
            <person name="Spatafora J.W."/>
            <person name="Yadav J.S."/>
            <person name="Aerts A."/>
            <person name="Benoit I."/>
            <person name="Boyd A."/>
            <person name="Carlson A."/>
            <person name="Copeland A."/>
            <person name="Coutinho P.M."/>
            <person name="de Vries R.P."/>
            <person name="Ferreira P."/>
            <person name="Findley K."/>
            <person name="Foster B."/>
            <person name="Gaskell J."/>
            <person name="Glotzer D."/>
            <person name="Gorecki P."/>
            <person name="Heitman J."/>
            <person name="Hesse C."/>
            <person name="Hori C."/>
            <person name="Igarashi K."/>
            <person name="Jurgens J.A."/>
            <person name="Kallen N."/>
            <person name="Kersten P."/>
            <person name="Kohler A."/>
            <person name="Kuees U."/>
            <person name="Kumar T.K.A."/>
            <person name="Kuo A."/>
            <person name="LaButti K."/>
            <person name="Larrondo L.F."/>
            <person name="Lindquist E."/>
            <person name="Ling A."/>
            <person name="Lombard V."/>
            <person name="Lucas S."/>
            <person name="Lundell T."/>
            <person name="Martin R."/>
            <person name="McLaughlin D.J."/>
            <person name="Morgenstern I."/>
            <person name="Morin E."/>
            <person name="Murat C."/>
            <person name="Nagy L.G."/>
            <person name="Nolan M."/>
            <person name="Ohm R.A."/>
            <person name="Patyshakuliyeva A."/>
            <person name="Rokas A."/>
            <person name="Ruiz-Duenas F.J."/>
            <person name="Sabat G."/>
            <person name="Salamov A."/>
            <person name="Samejima M."/>
            <person name="Schmutz J."/>
            <person name="Slot J.C."/>
            <person name="St John F."/>
            <person name="Stenlid J."/>
            <person name="Sun H."/>
            <person name="Sun S."/>
            <person name="Syed K."/>
            <person name="Tsang A."/>
            <person name="Wiebenga A."/>
            <person name="Young D."/>
            <person name="Pisabarro A."/>
            <person name="Eastwood D.C."/>
            <person name="Martin F."/>
            <person name="Cullen D."/>
            <person name="Grigoriev I.V."/>
            <person name="Hibbett D.S."/>
        </authorList>
    </citation>
    <scope>NUCLEOTIDE SEQUENCE [LARGE SCALE GENOMIC DNA]</scope>
    <source>
        <strain evidence="4 5">DJM-731 SS1</strain>
    </source>
</reference>
<dbReference type="EMBL" id="JH795856">
    <property type="protein sequence ID" value="EJU05554.1"/>
    <property type="molecule type" value="Genomic_DNA"/>
</dbReference>
<dbReference type="HOGENOM" id="CLU_006272_0_0_1"/>
<dbReference type="GO" id="GO:0005737">
    <property type="term" value="C:cytoplasm"/>
    <property type="evidence" value="ECO:0007669"/>
    <property type="project" value="TreeGrafter"/>
</dbReference>
<dbReference type="InterPro" id="IPR019487">
    <property type="entry name" value="RAM_signalling_pathway_SOG2"/>
</dbReference>
<feature type="region of interest" description="Disordered" evidence="3">
    <location>
        <begin position="705"/>
        <end position="765"/>
    </location>
</feature>
<accession>M5G9R8</accession>
<sequence>MSVPSSSTLVVFLVQEHIDKAVSASEDNGETIDLSQRGFNAISDEGVGLLRRAGGGDEEEGGKVKRIAMTHVALRELPISFSTLMRLRYLNMRGNLFTTFPEVLTSMPSLEILDISRNKIKRLPVQPGNLVHLRVLCMSKNRLQRLPRYLTYFSCLKILKVDSNPIVWPPAEVVNSLQDNGDMEDWIAEVKQWMEENGPDEAERVPTGRLNTRTDDVLEASMLERTASEMSMSMTTDTHRFMFSPSAPHTRNASEESTLSFSIGSETTSRPSPRPPPLRLPAIHSARSSPSGTPDVSTQNLSGYDFALTPPASALPQLHGRGQSYSVGRRPRAQTLGAKKSLPELRTNNYGFPSSLLQSTRSRTKGVTGDTPAVPVPRLKSTSPLATPEARFGIPGELSSSAVRSGANAPCLALEKNSYFRRLSTLPPLRTSRTVPDSLLKVMDGVRTILSAAEQIYDSLRHYTVYAIDDRLAGMLVRVLEPAGAYIGRLINALDRFDSVSRKGLPQVPVCRDVLKSCQDTLALFGRLTIVLQAQLKVLAGTDDVRFTRKLNLLLYGAAGEVSYAWQEMSPYLQDIKAYLQTGSETHLSKAHARDGPMTPVIEQGEMGDPTVTPHADRSFTSTSHTPNPPSIQARRARRHGGSYSQKDVELGKALPSAGLIPSPDTPNWPTSANQPPALRSALRHAAQAHSPSPVGMTSPLLWASTQAPHSASHHSRRESDESSGHTTSPPMNGARPTRPILTPSNSSAFLSHHLQTPSPLPRSPLPLPPDSAQLFDGALLSMMDSATETANNVWAMLAELLNNLAEPRRDIRAALSKAEHATEKVREDLEAVRQDPSPAARKALGDAAHQFAKSVAQLLTLIRAYDAQKALPSELRSGVSRLTHATKNFTVFFQATSFAPRLRALSPAGGDEESHRMPMLSQGLTPRGTPTSLLRSRSDVATPSKPSLSKSVRDAPWSAQPQQTFQIPPVPPRQVESATRPTFEALT</sequence>
<protein>
    <recommendedName>
        <fullName evidence="6">L domain-like protein</fullName>
    </recommendedName>
</protein>
<feature type="region of interest" description="Disordered" evidence="3">
    <location>
        <begin position="240"/>
        <end position="387"/>
    </location>
</feature>
<dbReference type="InterPro" id="IPR050216">
    <property type="entry name" value="LRR_domain-containing"/>
</dbReference>
<feature type="compositionally biased region" description="Polar residues" evidence="3">
    <location>
        <begin position="247"/>
        <end position="268"/>
    </location>
</feature>
<feature type="region of interest" description="Disordered" evidence="3">
    <location>
        <begin position="906"/>
        <end position="988"/>
    </location>
</feature>
<dbReference type="OMA" id="VRPYLWD"/>
<feature type="region of interest" description="Disordered" evidence="3">
    <location>
        <begin position="590"/>
        <end position="676"/>
    </location>
</feature>
<dbReference type="OrthoDB" id="1394818at2759"/>
<evidence type="ECO:0008006" key="6">
    <source>
        <dbReference type="Google" id="ProtNLM"/>
    </source>
</evidence>
<evidence type="ECO:0000256" key="1">
    <source>
        <dbReference type="ARBA" id="ARBA00022614"/>
    </source>
</evidence>
<dbReference type="SMART" id="SM00364">
    <property type="entry name" value="LRR_BAC"/>
    <property type="match status" value="3"/>
</dbReference>
<dbReference type="InterPro" id="IPR001611">
    <property type="entry name" value="Leu-rich_rpt"/>
</dbReference>
<feature type="compositionally biased region" description="Polar residues" evidence="3">
    <location>
        <begin position="666"/>
        <end position="675"/>
    </location>
</feature>
<dbReference type="GeneID" id="63682929"/>
<feature type="compositionally biased region" description="Polar residues" evidence="3">
    <location>
        <begin position="286"/>
        <end position="302"/>
    </location>
</feature>
<name>M5G9R8_DACPD</name>
<dbReference type="Gene3D" id="3.80.10.10">
    <property type="entry name" value="Ribonuclease Inhibitor"/>
    <property type="match status" value="1"/>
</dbReference>
<evidence type="ECO:0000313" key="4">
    <source>
        <dbReference type="EMBL" id="EJU05554.1"/>
    </source>
</evidence>
<feature type="compositionally biased region" description="Polar residues" evidence="3">
    <location>
        <begin position="743"/>
        <end position="757"/>
    </location>
</feature>
<dbReference type="SUPFAM" id="SSF52075">
    <property type="entry name" value="Outer arm dynein light chain 1"/>
    <property type="match status" value="1"/>
</dbReference>
<evidence type="ECO:0000256" key="2">
    <source>
        <dbReference type="ARBA" id="ARBA00022737"/>
    </source>
</evidence>
<dbReference type="AlphaFoldDB" id="M5G9R8"/>
<keyword evidence="5" id="KW-1185">Reference proteome</keyword>
<gene>
    <name evidence="4" type="ORF">DACRYDRAFT_104040</name>
</gene>
<dbReference type="Proteomes" id="UP000030653">
    <property type="component" value="Unassembled WGS sequence"/>
</dbReference>
<dbReference type="PANTHER" id="PTHR48051">
    <property type="match status" value="1"/>
</dbReference>
<dbReference type="RefSeq" id="XP_040632448.1">
    <property type="nucleotide sequence ID" value="XM_040767867.1"/>
</dbReference>
<feature type="region of interest" description="Disordered" evidence="3">
    <location>
        <begin position="681"/>
        <end position="700"/>
    </location>
</feature>
<dbReference type="InterPro" id="IPR032675">
    <property type="entry name" value="LRR_dom_sf"/>
</dbReference>
<proteinExistence type="predicted"/>
<keyword evidence="2" id="KW-0677">Repeat</keyword>
<dbReference type="PANTHER" id="PTHR48051:SF46">
    <property type="entry name" value="LEUCINE RICH REPEAT-CONTAINING DOMAIN PROTEIN"/>
    <property type="match status" value="1"/>
</dbReference>
<organism evidence="4 5">
    <name type="scientific">Dacryopinax primogenitus (strain DJM 731)</name>
    <name type="common">Brown rot fungus</name>
    <dbReference type="NCBI Taxonomy" id="1858805"/>
    <lineage>
        <taxon>Eukaryota</taxon>
        <taxon>Fungi</taxon>
        <taxon>Dikarya</taxon>
        <taxon>Basidiomycota</taxon>
        <taxon>Agaricomycotina</taxon>
        <taxon>Dacrymycetes</taxon>
        <taxon>Dacrymycetales</taxon>
        <taxon>Dacrymycetaceae</taxon>
        <taxon>Dacryopinax</taxon>
    </lineage>
</organism>
<dbReference type="PROSITE" id="PS51450">
    <property type="entry name" value="LRR"/>
    <property type="match status" value="1"/>
</dbReference>
<evidence type="ECO:0000256" key="3">
    <source>
        <dbReference type="SAM" id="MobiDB-lite"/>
    </source>
</evidence>
<dbReference type="SMART" id="SM00369">
    <property type="entry name" value="LRR_TYP"/>
    <property type="match status" value="3"/>
</dbReference>
<dbReference type="Pfam" id="PF10428">
    <property type="entry name" value="SOG2"/>
    <property type="match status" value="1"/>
</dbReference>
<evidence type="ECO:0000313" key="5">
    <source>
        <dbReference type="Proteomes" id="UP000030653"/>
    </source>
</evidence>
<feature type="compositionally biased region" description="Polar residues" evidence="3">
    <location>
        <begin position="346"/>
        <end position="361"/>
    </location>
</feature>